<proteinExistence type="inferred from homology"/>
<feature type="transmembrane region" description="Helical" evidence="7">
    <location>
        <begin position="74"/>
        <end position="101"/>
    </location>
</feature>
<accession>A0A098LGF7</accession>
<feature type="transmembrane region" description="Helical" evidence="7">
    <location>
        <begin position="306"/>
        <end position="325"/>
    </location>
</feature>
<dbReference type="OrthoDB" id="9788907at2"/>
<dbReference type="GO" id="GO:0015109">
    <property type="term" value="F:chromate transmembrane transporter activity"/>
    <property type="evidence" value="ECO:0007669"/>
    <property type="project" value="InterPro"/>
</dbReference>
<gene>
    <name evidence="8" type="ORF">MYP_2751</name>
</gene>
<keyword evidence="5 7" id="KW-1133">Transmembrane helix</keyword>
<organism evidence="8 9">
    <name type="scientific">Sporocytophaga myxococcoides</name>
    <dbReference type="NCBI Taxonomy" id="153721"/>
    <lineage>
        <taxon>Bacteria</taxon>
        <taxon>Pseudomonadati</taxon>
        <taxon>Bacteroidota</taxon>
        <taxon>Cytophagia</taxon>
        <taxon>Cytophagales</taxon>
        <taxon>Cytophagaceae</taxon>
        <taxon>Sporocytophaga</taxon>
    </lineage>
</organism>
<dbReference type="STRING" id="153721.MYP_2751"/>
<reference evidence="8 9" key="1">
    <citation type="submission" date="2014-09" db="EMBL/GenBank/DDBJ databases">
        <title>Sporocytophaga myxococcoides PG-01 genome sequencing.</title>
        <authorList>
            <person name="Liu L."/>
            <person name="Gao P.J."/>
            <person name="Chen G.J."/>
            <person name="Wang L.S."/>
        </authorList>
    </citation>
    <scope>NUCLEOTIDE SEQUENCE [LARGE SCALE GENOMIC DNA]</scope>
    <source>
        <strain evidence="8 9">PG-01</strain>
    </source>
</reference>
<feature type="transmembrane region" description="Helical" evidence="7">
    <location>
        <begin position="113"/>
        <end position="130"/>
    </location>
</feature>
<evidence type="ECO:0000256" key="7">
    <source>
        <dbReference type="SAM" id="Phobius"/>
    </source>
</evidence>
<keyword evidence="3" id="KW-1003">Cell membrane</keyword>
<feature type="transmembrane region" description="Helical" evidence="7">
    <location>
        <begin position="337"/>
        <end position="353"/>
    </location>
</feature>
<dbReference type="PANTHER" id="PTHR33567">
    <property type="entry name" value="CHROMATE ION TRANSPORTER (EUROFUNG)"/>
    <property type="match status" value="1"/>
</dbReference>
<dbReference type="RefSeq" id="WP_045464259.1">
    <property type="nucleotide sequence ID" value="NZ_BBLT01000005.1"/>
</dbReference>
<protein>
    <submittedName>
        <fullName evidence="8">Chromate transporter</fullName>
    </submittedName>
</protein>
<evidence type="ECO:0000256" key="3">
    <source>
        <dbReference type="ARBA" id="ARBA00022475"/>
    </source>
</evidence>
<dbReference type="PANTHER" id="PTHR33567:SF3">
    <property type="entry name" value="CHROMATE ION TRANSPORTER (EUROFUNG)"/>
    <property type="match status" value="1"/>
</dbReference>
<keyword evidence="9" id="KW-1185">Reference proteome</keyword>
<dbReference type="Pfam" id="PF02417">
    <property type="entry name" value="Chromate_transp"/>
    <property type="match status" value="2"/>
</dbReference>
<evidence type="ECO:0000256" key="6">
    <source>
        <dbReference type="ARBA" id="ARBA00023136"/>
    </source>
</evidence>
<comment type="subcellular location">
    <subcellularLocation>
        <location evidence="1">Cell membrane</location>
        <topology evidence="1">Multi-pass membrane protein</topology>
    </subcellularLocation>
</comment>
<dbReference type="NCBIfam" id="TIGR00937">
    <property type="entry name" value="2A51"/>
    <property type="match status" value="1"/>
</dbReference>
<evidence type="ECO:0000256" key="2">
    <source>
        <dbReference type="ARBA" id="ARBA00005262"/>
    </source>
</evidence>
<dbReference type="Proteomes" id="UP000030185">
    <property type="component" value="Unassembled WGS sequence"/>
</dbReference>
<dbReference type="PIRSF" id="PIRSF004810">
    <property type="entry name" value="ChrA"/>
    <property type="match status" value="1"/>
</dbReference>
<dbReference type="EMBL" id="BBLT01000005">
    <property type="protein sequence ID" value="GAL85522.1"/>
    <property type="molecule type" value="Genomic_DNA"/>
</dbReference>
<name>A0A098LGF7_9BACT</name>
<dbReference type="AlphaFoldDB" id="A0A098LGF7"/>
<evidence type="ECO:0000256" key="4">
    <source>
        <dbReference type="ARBA" id="ARBA00022692"/>
    </source>
</evidence>
<sequence>MDPVRIKEVCYVFLKLGIIGFGGPAAHIAMMEEEIVNKRKWISREHFLDLIGATNLIPGPNSTEMSMHCGHERAGFPGLFFGGICFIFPAALIMGILAWLYASYGSIPEVKPFLYGIKPAIIAIIINAIYKLGKTALKNWQLGLIGTGVVIASLAGINEIYALLCAGLIAIIWFSGKDWLRPSSLSSFSPFIFSLIPFSKSITLGELFWIFIKIGATLFGSGYVLVAYLQAEFVDKTGWLTQGQLLDAVALGQFTPGPLFTTATFIGYQMASLPGAVIATIGIFLPSFLFVLVLNPFVPKLRKSRVMSYFLDGVNIGAIGVMLAVTFELCSSVLTDLSAWFIAIASLITVFGFRKLNSTWIIAGGAIAGYLFHVMNL</sequence>
<dbReference type="GO" id="GO:0005886">
    <property type="term" value="C:plasma membrane"/>
    <property type="evidence" value="ECO:0007669"/>
    <property type="project" value="UniProtKB-SubCell"/>
</dbReference>
<keyword evidence="4 7" id="KW-0812">Transmembrane</keyword>
<keyword evidence="6 7" id="KW-0472">Membrane</keyword>
<feature type="transmembrane region" description="Helical" evidence="7">
    <location>
        <begin position="273"/>
        <end position="294"/>
    </location>
</feature>
<feature type="transmembrane region" description="Helical" evidence="7">
    <location>
        <begin position="142"/>
        <end position="173"/>
    </location>
</feature>
<dbReference type="InterPro" id="IPR014047">
    <property type="entry name" value="Chr_Tranpt_l_chain"/>
</dbReference>
<evidence type="ECO:0000256" key="1">
    <source>
        <dbReference type="ARBA" id="ARBA00004651"/>
    </source>
</evidence>
<feature type="transmembrane region" description="Helical" evidence="7">
    <location>
        <begin position="210"/>
        <end position="231"/>
    </location>
</feature>
<feature type="transmembrane region" description="Helical" evidence="7">
    <location>
        <begin position="360"/>
        <end position="376"/>
    </location>
</feature>
<evidence type="ECO:0000256" key="5">
    <source>
        <dbReference type="ARBA" id="ARBA00022989"/>
    </source>
</evidence>
<evidence type="ECO:0000313" key="9">
    <source>
        <dbReference type="Proteomes" id="UP000030185"/>
    </source>
</evidence>
<dbReference type="eggNOG" id="COG2059">
    <property type="taxonomic scope" value="Bacteria"/>
</dbReference>
<dbReference type="InterPro" id="IPR003370">
    <property type="entry name" value="Chromate_transpt"/>
</dbReference>
<evidence type="ECO:0000313" key="8">
    <source>
        <dbReference type="EMBL" id="GAL85522.1"/>
    </source>
</evidence>
<comment type="similarity">
    <text evidence="2">Belongs to the chromate ion transporter (CHR) (TC 2.A.51) family.</text>
</comment>
<comment type="caution">
    <text evidence="8">The sequence shown here is derived from an EMBL/GenBank/DDBJ whole genome shotgun (WGS) entry which is preliminary data.</text>
</comment>